<dbReference type="InterPro" id="IPR007452">
    <property type="entry name" value="TamB_C"/>
</dbReference>
<comment type="subcellular location">
    <subcellularLocation>
        <location evidence="1">Membrane</location>
        <topology evidence="1">Single-pass membrane protein</topology>
    </subcellularLocation>
</comment>
<evidence type="ECO:0000256" key="1">
    <source>
        <dbReference type="ARBA" id="ARBA00004167"/>
    </source>
</evidence>
<reference evidence="6" key="1">
    <citation type="submission" date="2023-07" db="EMBL/GenBank/DDBJ databases">
        <title>Genome content predicts the carbon catabolic preferences of heterotrophic bacteria.</title>
        <authorList>
            <person name="Gralka M."/>
        </authorList>
    </citation>
    <scope>NUCLEOTIDE SEQUENCE</scope>
    <source>
        <strain evidence="6">I3M17_2</strain>
    </source>
</reference>
<evidence type="ECO:0000313" key="7">
    <source>
        <dbReference type="Proteomes" id="UP001169760"/>
    </source>
</evidence>
<feature type="non-terminal residue" evidence="6">
    <location>
        <position position="1"/>
    </location>
</feature>
<evidence type="ECO:0000256" key="4">
    <source>
        <dbReference type="ARBA" id="ARBA00023136"/>
    </source>
</evidence>
<dbReference type="RefSeq" id="WP_303494398.1">
    <property type="nucleotide sequence ID" value="NZ_JAUOPB010000177.1"/>
</dbReference>
<comment type="caution">
    <text evidence="6">The sequence shown here is derived from an EMBL/GenBank/DDBJ whole genome shotgun (WGS) entry which is preliminary data.</text>
</comment>
<dbReference type="AlphaFoldDB" id="A0AAW7XAY2"/>
<dbReference type="GO" id="GO:0005886">
    <property type="term" value="C:plasma membrane"/>
    <property type="evidence" value="ECO:0007669"/>
    <property type="project" value="InterPro"/>
</dbReference>
<dbReference type="Pfam" id="PF04357">
    <property type="entry name" value="TamB"/>
    <property type="match status" value="1"/>
</dbReference>
<evidence type="ECO:0000256" key="2">
    <source>
        <dbReference type="ARBA" id="ARBA00022692"/>
    </source>
</evidence>
<feature type="domain" description="Translocation and assembly module TamB C-terminal" evidence="5">
    <location>
        <begin position="1"/>
        <end position="87"/>
    </location>
</feature>
<dbReference type="GO" id="GO:0009306">
    <property type="term" value="P:protein secretion"/>
    <property type="evidence" value="ECO:0007669"/>
    <property type="project" value="InterPro"/>
</dbReference>
<dbReference type="EMBL" id="JAUOPB010000177">
    <property type="protein sequence ID" value="MDO6425040.1"/>
    <property type="molecule type" value="Genomic_DNA"/>
</dbReference>
<gene>
    <name evidence="6" type="ORF">Q4521_21345</name>
</gene>
<feature type="non-terminal residue" evidence="6">
    <location>
        <position position="94"/>
    </location>
</feature>
<evidence type="ECO:0000256" key="3">
    <source>
        <dbReference type="ARBA" id="ARBA00022989"/>
    </source>
</evidence>
<organism evidence="6 7">
    <name type="scientific">Saccharophagus degradans</name>
    <dbReference type="NCBI Taxonomy" id="86304"/>
    <lineage>
        <taxon>Bacteria</taxon>
        <taxon>Pseudomonadati</taxon>
        <taxon>Pseudomonadota</taxon>
        <taxon>Gammaproteobacteria</taxon>
        <taxon>Cellvibrionales</taxon>
        <taxon>Cellvibrionaceae</taxon>
        <taxon>Saccharophagus</taxon>
    </lineage>
</organism>
<keyword evidence="2" id="KW-0812">Transmembrane</keyword>
<sequence>RKFDIAKGSTITWQGDPIDANMDIKAIYKVQASASGLMAAVTSGLEASELNQYRKKMPFWVYLNLGGELLKPEISFDLDIPEESRGELGGQVYT</sequence>
<evidence type="ECO:0000313" key="6">
    <source>
        <dbReference type="EMBL" id="MDO6425040.1"/>
    </source>
</evidence>
<protein>
    <submittedName>
        <fullName evidence="6">Translocation/assembly module TamB domain-containing protein</fullName>
    </submittedName>
</protein>
<accession>A0AAW7XAY2</accession>
<keyword evidence="4" id="KW-0472">Membrane</keyword>
<evidence type="ECO:0000259" key="5">
    <source>
        <dbReference type="Pfam" id="PF04357"/>
    </source>
</evidence>
<keyword evidence="3" id="KW-1133">Transmembrane helix</keyword>
<dbReference type="Proteomes" id="UP001169760">
    <property type="component" value="Unassembled WGS sequence"/>
</dbReference>
<name>A0AAW7XAY2_9GAMM</name>
<proteinExistence type="predicted"/>